<evidence type="ECO:0008006" key="5">
    <source>
        <dbReference type="Google" id="ProtNLM"/>
    </source>
</evidence>
<dbReference type="RefSeq" id="WP_161630828.1">
    <property type="nucleotide sequence ID" value="NZ_CBLX010000023.1"/>
</dbReference>
<protein>
    <recommendedName>
        <fullName evidence="5">DUF2155 domain-containing protein</fullName>
    </recommendedName>
</protein>
<evidence type="ECO:0000256" key="1">
    <source>
        <dbReference type="SAM" id="MobiDB-lite"/>
    </source>
</evidence>
<feature type="compositionally biased region" description="Low complexity" evidence="1">
    <location>
        <begin position="204"/>
        <end position="218"/>
    </location>
</feature>
<feature type="chain" id="PRO_5001589229" description="DUF2155 domain-containing protein" evidence="2">
    <location>
        <begin position="43"/>
        <end position="300"/>
    </location>
</feature>
<sequence length="300" mass="30567">MKRTGIHALFQTQGHKRVLRLSGLTPVTVIALMTASSMPALAAEAVAPPVMYPAGLWQGRGEAVIRVLNRTDSHIETMTIPVGGQAQYRSLHLGVTRCVERPETLPSNAAALITTSDDTDPGAHYTGWILAQEPSLGTYKSALYGISVVACSGPKADPTLAPLPQPVVPVLGANTPDSAQSQPGDLNDPSQGSAALPVRSGTLPANGGNPASGASAGPTRLTPLGDPANSSHPMGGAYNQPTRNETSQGQSLPRPPQSPSSSADQGGPMQLAPLSGGPVSNSAPSNGGGQPLPPPQPYGQ</sequence>
<dbReference type="InterPro" id="IPR019225">
    <property type="entry name" value="DUF2155"/>
</dbReference>
<reference evidence="3 4" key="2">
    <citation type="journal article" date="2014" name="PLoS ONE">
        <title>Evolution of mitochondria reconstructed from the energy metabolism of living bacteria.</title>
        <authorList>
            <person name="Degli Esposti M."/>
            <person name="Chouaia B."/>
            <person name="Comandatore F."/>
            <person name="Crotti E."/>
            <person name="Sassera D."/>
            <person name="Lievens P.M."/>
            <person name="Daffonchio D."/>
            <person name="Bandi C."/>
        </authorList>
    </citation>
    <scope>NUCLEOTIDE SEQUENCE [LARGE SCALE GENOMIC DNA]</scope>
    <source>
        <strain evidence="3 4">SF2.1</strain>
    </source>
</reference>
<accession>A0A060QHV4</accession>
<evidence type="ECO:0000256" key="2">
    <source>
        <dbReference type="SAM" id="SignalP"/>
    </source>
</evidence>
<feature type="signal peptide" evidence="2">
    <location>
        <begin position="1"/>
        <end position="42"/>
    </location>
</feature>
<reference evidence="3 4" key="1">
    <citation type="journal article" date="2014" name="Genome Biol. Evol.">
        <title>Acetic acid bacteria genomes reveal functional traits for adaptation to life in insect guts.</title>
        <authorList>
            <person name="Chouaia B."/>
            <person name="Gaiarsa S."/>
            <person name="Crotti E."/>
            <person name="Comandatore F."/>
            <person name="Degli Esposti M."/>
            <person name="Ricci I."/>
            <person name="Alma A."/>
            <person name="Favia G."/>
            <person name="Bandi C."/>
            <person name="Daffonchio D."/>
        </authorList>
    </citation>
    <scope>NUCLEOTIDE SEQUENCE [LARGE SCALE GENOMIC DNA]</scope>
    <source>
        <strain evidence="3 4">SF2.1</strain>
    </source>
</reference>
<feature type="compositionally biased region" description="Polar residues" evidence="1">
    <location>
        <begin position="175"/>
        <end position="193"/>
    </location>
</feature>
<keyword evidence="2" id="KW-0732">Signal</keyword>
<gene>
    <name evidence="3" type="ORF">ASAP_2664</name>
</gene>
<dbReference type="EMBL" id="CBLX010000023">
    <property type="protein sequence ID" value="CDG40709.1"/>
    <property type="molecule type" value="Genomic_DNA"/>
</dbReference>
<evidence type="ECO:0000313" key="3">
    <source>
        <dbReference type="EMBL" id="CDG40709.1"/>
    </source>
</evidence>
<proteinExistence type="predicted"/>
<organism evidence="3 4">
    <name type="scientific">Asaia bogorensis</name>
    <dbReference type="NCBI Taxonomy" id="91915"/>
    <lineage>
        <taxon>Bacteria</taxon>
        <taxon>Pseudomonadati</taxon>
        <taxon>Pseudomonadota</taxon>
        <taxon>Alphaproteobacteria</taxon>
        <taxon>Acetobacterales</taxon>
        <taxon>Acetobacteraceae</taxon>
        <taxon>Asaia</taxon>
    </lineage>
</organism>
<dbReference type="Proteomes" id="UP000027583">
    <property type="component" value="Unassembled WGS sequence"/>
</dbReference>
<name>A0A060QHV4_9PROT</name>
<comment type="caution">
    <text evidence="3">The sequence shown here is derived from an EMBL/GenBank/DDBJ whole genome shotgun (WGS) entry which is preliminary data.</text>
</comment>
<evidence type="ECO:0000313" key="4">
    <source>
        <dbReference type="Proteomes" id="UP000027583"/>
    </source>
</evidence>
<feature type="compositionally biased region" description="Pro residues" evidence="1">
    <location>
        <begin position="291"/>
        <end position="300"/>
    </location>
</feature>
<dbReference type="AlphaFoldDB" id="A0A060QHV4"/>
<feature type="region of interest" description="Disordered" evidence="1">
    <location>
        <begin position="167"/>
        <end position="300"/>
    </location>
</feature>
<dbReference type="eggNOG" id="COG4765">
    <property type="taxonomic scope" value="Bacteria"/>
</dbReference>
<dbReference type="Pfam" id="PF09923">
    <property type="entry name" value="DUF2155"/>
    <property type="match status" value="1"/>
</dbReference>
<feature type="compositionally biased region" description="Low complexity" evidence="1">
    <location>
        <begin position="259"/>
        <end position="268"/>
    </location>
</feature>